<dbReference type="Proteomes" id="UP001144978">
    <property type="component" value="Unassembled WGS sequence"/>
</dbReference>
<proteinExistence type="predicted"/>
<keyword evidence="2" id="KW-1185">Reference proteome</keyword>
<name>A0ACC1PVS6_9APHY</name>
<comment type="caution">
    <text evidence="1">The sequence shown here is derived from an EMBL/GenBank/DDBJ whole genome shotgun (WGS) entry which is preliminary data.</text>
</comment>
<evidence type="ECO:0000313" key="2">
    <source>
        <dbReference type="Proteomes" id="UP001144978"/>
    </source>
</evidence>
<gene>
    <name evidence="1" type="ORF">NUW54_g5941</name>
</gene>
<reference evidence="1" key="1">
    <citation type="submission" date="2022-08" db="EMBL/GenBank/DDBJ databases">
        <title>Genome Sequence of Pycnoporus sanguineus.</title>
        <authorList>
            <person name="Buettner E."/>
        </authorList>
    </citation>
    <scope>NUCLEOTIDE SEQUENCE</scope>
    <source>
        <strain evidence="1">CG-C14</strain>
    </source>
</reference>
<organism evidence="1 2">
    <name type="scientific">Trametes sanguinea</name>
    <dbReference type="NCBI Taxonomy" id="158606"/>
    <lineage>
        <taxon>Eukaryota</taxon>
        <taxon>Fungi</taxon>
        <taxon>Dikarya</taxon>
        <taxon>Basidiomycota</taxon>
        <taxon>Agaricomycotina</taxon>
        <taxon>Agaricomycetes</taxon>
        <taxon>Polyporales</taxon>
        <taxon>Polyporaceae</taxon>
        <taxon>Trametes</taxon>
    </lineage>
</organism>
<sequence>MKRKASKSSKIPPSKRKAAQRASDGTCAQPTRSQATSRESDSDSDSDIQIISAPERKSASTSAKEDDGSASDSGKKSLEEQLEDFKKSMRSPAYAFFHVGLPKVETERPYFVFSCRSCDRKINRYMDTKDSKSTGNLLKHARECYGQGVVGRIMEARTLKDARAATRSFLEDGKITAVFERRDQGKVTYSHQQHTHAETRIEIVRWVSESLRPLNIVNDRGFRSLMLTGRPGYRLPSPATVSRDVKEVFSRTRKRIGKFLREHRGRLNFATDAWTSPNHRAFVAISVHLEIKGKPSHSGVNLAAAFAQVMHDFGIEDKMLAVTCDNASSNDTMVNALAIDIPSFGGQRTRTRCVDHVVCLVAKSVTRQFDGVSKNSRKEGGNSLALDLEEEERTARMEMYKQQGGEGDDDDDGLIDALELMSEEERETFLENIEPVRLVLVKLRKVAFKIIHSTTLLLPAWRRIVAELKLPDKLIPRDYRKAFDILCADKANKLRQYELSEGEWTIAIQLRKVLRVRLCKPYMTAVAHALIIVFSLYSERCSQLFKDATLKFSREEPNLAAVIPAMEHMQNMLSSYIADQDNFEPSIRVALSLAKTTLSKYYNLTDSADIYRIAMVLHPRYKTAYFKKLNWTRAWIDGARRLVRAEFDRVYAHQDDSDDSESDDGFNGSQTRSADSDSDSDSSGSSQSSKNKTRDADAPESDSGNIFDQIPDLFCGSKRRTSEVDELDAYLKAEPEDITNPFQWWYRRRRVYPRLARMAMDYLSIPATSVDVERVFSRGRLLLPHVRNRLSAQTTRALLCLGDWSVHGYIAQSDLADVAKMPEVDDSVYDDEQSGVWDVIELVMPLQDVGLYWHSSTELGDLIYTAYPRVTHTRANPIRTRGLKTRNGLRVDGSGNRAGRNSFLHDSPRTVNVISQMQWLPRRPPSHKTHSSMVLFLENAEDANLAIENGIAINGRLLRTERFRSFPTQCFNCHRFGHIARYCRGRSTCGLCAGPHTTTSCRCPSENACADMPQCNHTPPKCALCKGPHGATSRDCPVRADVFARCRLGHEQFGAFYYAMPDL</sequence>
<accession>A0ACC1PVS6</accession>
<dbReference type="EMBL" id="JANSHE010001526">
    <property type="protein sequence ID" value="KAJ3002262.1"/>
    <property type="molecule type" value="Genomic_DNA"/>
</dbReference>
<protein>
    <submittedName>
        <fullName evidence="1">Uncharacterized protein</fullName>
    </submittedName>
</protein>
<evidence type="ECO:0000313" key="1">
    <source>
        <dbReference type="EMBL" id="KAJ3002262.1"/>
    </source>
</evidence>